<keyword evidence="2" id="KW-0472">Membrane</keyword>
<reference evidence="3" key="1">
    <citation type="submission" date="2016-05" db="EMBL/GenBank/DDBJ databases">
        <title>Microbial consortia oxidize butane by reversing methanogenesis.</title>
        <authorList>
            <person name="Laso-Perez R."/>
            <person name="Richter M."/>
            <person name="Wegener G."/>
            <person name="Musat F."/>
        </authorList>
    </citation>
    <scope>NUCLEOTIDE SEQUENCE [LARGE SCALE GENOMIC DNA]</scope>
    <source>
        <strain evidence="3">BOX1</strain>
    </source>
</reference>
<accession>A0A1F2P3F7</accession>
<dbReference type="AlphaFoldDB" id="A0A1F2P3F7"/>
<feature type="transmembrane region" description="Helical" evidence="2">
    <location>
        <begin position="434"/>
        <end position="455"/>
    </location>
</feature>
<comment type="caution">
    <text evidence="3">The sequence shown here is derived from an EMBL/GenBank/DDBJ whole genome shotgun (WGS) entry which is preliminary data.</text>
</comment>
<dbReference type="Gene3D" id="2.60.40.10">
    <property type="entry name" value="Immunoglobulins"/>
    <property type="match status" value="2"/>
</dbReference>
<keyword evidence="2" id="KW-0812">Transmembrane</keyword>
<evidence type="ECO:0000313" key="3">
    <source>
        <dbReference type="EMBL" id="OFV65688.1"/>
    </source>
</evidence>
<keyword evidence="4" id="KW-1185">Reference proteome</keyword>
<name>A0A1F2P3F7_9EURY</name>
<organism evidence="3 4">
    <name type="scientific">Candidatus Syntropharchaeum butanivorans</name>
    <dbReference type="NCBI Taxonomy" id="1839936"/>
    <lineage>
        <taxon>Archaea</taxon>
        <taxon>Methanobacteriati</taxon>
        <taxon>Methanobacteriota</taxon>
        <taxon>Stenosarchaea group</taxon>
        <taxon>Methanomicrobia</taxon>
        <taxon>Methanosarcinales</taxon>
        <taxon>ANME-2 cluster</taxon>
        <taxon>Candidatus Syntropharchaeum</taxon>
    </lineage>
</organism>
<dbReference type="Proteomes" id="UP000185779">
    <property type="component" value="Unassembled WGS sequence"/>
</dbReference>
<feature type="region of interest" description="Disordered" evidence="1">
    <location>
        <begin position="404"/>
        <end position="427"/>
    </location>
</feature>
<proteinExistence type="predicted"/>
<keyword evidence="2" id="KW-1133">Transmembrane helix</keyword>
<protein>
    <submittedName>
        <fullName evidence="3">APHP domain protein</fullName>
    </submittedName>
</protein>
<dbReference type="InterPro" id="IPR013783">
    <property type="entry name" value="Ig-like_fold"/>
</dbReference>
<feature type="region of interest" description="Disordered" evidence="1">
    <location>
        <begin position="226"/>
        <end position="262"/>
    </location>
</feature>
<evidence type="ECO:0000256" key="1">
    <source>
        <dbReference type="SAM" id="MobiDB-lite"/>
    </source>
</evidence>
<evidence type="ECO:0000313" key="4">
    <source>
        <dbReference type="Proteomes" id="UP000185779"/>
    </source>
</evidence>
<sequence length="460" mass="47450">MVIFAGTIPVTSAGLTITTSTSSGEMTTGGSVTLTVDVSNTGTSSQSGITIELDLTSANGGLSLNATSVKLKDQTESQTIAAGGSISKTWTIYGVTAGTYTNQIQINVKQNGADISGSPVYESVSVKDPASFATPSISTATSVTQGDTFYFNLTTQNSGDYAIQNVVATISAPDFTVVSSSGTTQSSISPDAVFAPSWKLSAESAGTKTVTVTLSSDNAASVSVSRSITVSGTSTPTPTPTPTPTSTRTGGGGGGGGSAEEANVPVDLFGVVKSTTTLRSEDGMVALTVQEGTLAKDAAGNPLSTVTMMKRSITGTLMAYELGPGGATFDPPVKLEFKYDPTTLPEGASEEDLVIKVYRDGSWVALDTVIDTENHVASTEVDHFTLFALMLKESAPIVEEAPPSAITATPTRVSPEEEVETPGAETPAESKKGMYAIIAGAVILLAIAGWWLYYYRKKRE</sequence>
<evidence type="ECO:0000256" key="2">
    <source>
        <dbReference type="SAM" id="Phobius"/>
    </source>
</evidence>
<feature type="compositionally biased region" description="Gly residues" evidence="1">
    <location>
        <begin position="249"/>
        <end position="258"/>
    </location>
</feature>
<gene>
    <name evidence="3" type="ORF">SBU_001389</name>
</gene>
<dbReference type="EMBL" id="LYOR01000008">
    <property type="protein sequence ID" value="OFV65688.1"/>
    <property type="molecule type" value="Genomic_DNA"/>
</dbReference>